<feature type="transmembrane region" description="Helical" evidence="2">
    <location>
        <begin position="25"/>
        <end position="46"/>
    </location>
</feature>
<keyword evidence="4" id="KW-1185">Reference proteome</keyword>
<protein>
    <recommendedName>
        <fullName evidence="5">Colicin transporter</fullName>
    </recommendedName>
</protein>
<evidence type="ECO:0000256" key="2">
    <source>
        <dbReference type="SAM" id="Phobius"/>
    </source>
</evidence>
<evidence type="ECO:0008006" key="5">
    <source>
        <dbReference type="Google" id="ProtNLM"/>
    </source>
</evidence>
<dbReference type="EMBL" id="AP026798">
    <property type="protein sequence ID" value="BDR53698.1"/>
    <property type="molecule type" value="Genomic_DNA"/>
</dbReference>
<evidence type="ECO:0000313" key="4">
    <source>
        <dbReference type="Proteomes" id="UP001321766"/>
    </source>
</evidence>
<organism evidence="3 4">
    <name type="scientific">Bombiscardovia nodaiensis</name>
    <dbReference type="NCBI Taxonomy" id="2932181"/>
    <lineage>
        <taxon>Bacteria</taxon>
        <taxon>Bacillati</taxon>
        <taxon>Actinomycetota</taxon>
        <taxon>Actinomycetes</taxon>
        <taxon>Bifidobacteriales</taxon>
        <taxon>Bifidobacteriaceae</taxon>
        <taxon>Bombiscardovia</taxon>
    </lineage>
</organism>
<feature type="region of interest" description="Disordered" evidence="1">
    <location>
        <begin position="1"/>
        <end position="20"/>
    </location>
</feature>
<sequence>MGQVETNQAGGQQSAEGHRAGRKRVLVAVAMLVIVALAVVGGGVWWTHDRHERALADCQQKQRAVDKADQSLQASRKKAAAVQDVAEEQVNDAGSVRRLHQLLADGGGDSKRACKADAPTGDLGQTQARLARREAAAKTRAKQLEAAAQAVSRSRDAKVLADAKGALQVKRDEGAKLLADSDGKVADAATRERLQGVLEAAGQVSSGLPADYAKAQANVQAEVDGVNASVQAKAKADADAQAAQQAAAQASRQYAQQPSYQQQGPKASQSAPQQQVPAAPQTSGKGQYGGYDSWEDFLHRPDNTNHGCNADGSCGIG</sequence>
<feature type="region of interest" description="Disordered" evidence="1">
    <location>
        <begin position="243"/>
        <end position="317"/>
    </location>
</feature>
<dbReference type="Proteomes" id="UP001321766">
    <property type="component" value="Chromosome"/>
</dbReference>
<name>A0ABM8B9X6_9BIFI</name>
<keyword evidence="2" id="KW-0812">Transmembrane</keyword>
<gene>
    <name evidence="3" type="ORF">KIM372_16050</name>
</gene>
<feature type="compositionally biased region" description="Polar residues" evidence="1">
    <location>
        <begin position="1"/>
        <end position="15"/>
    </location>
</feature>
<evidence type="ECO:0000313" key="3">
    <source>
        <dbReference type="EMBL" id="BDR53698.1"/>
    </source>
</evidence>
<proteinExistence type="predicted"/>
<reference evidence="3 4" key="1">
    <citation type="journal article" date="2023" name="Microbiol. Spectr.">
        <title>Symbiosis of Carpenter Bees with Uncharacterized Lactic Acid Bacteria Showing NAD Auxotrophy.</title>
        <authorList>
            <person name="Kawasaki S."/>
            <person name="Ozawa K."/>
            <person name="Mori T."/>
            <person name="Yamamoto A."/>
            <person name="Ito M."/>
            <person name="Ohkuma M."/>
            <person name="Sakamoto M."/>
            <person name="Matsutani M."/>
        </authorList>
    </citation>
    <scope>NUCLEOTIDE SEQUENCE [LARGE SCALE GENOMIC DNA]</scope>
    <source>
        <strain evidence="3 4">Kim37-2</strain>
    </source>
</reference>
<keyword evidence="2" id="KW-1133">Transmembrane helix</keyword>
<feature type="compositionally biased region" description="Low complexity" evidence="1">
    <location>
        <begin position="243"/>
        <end position="281"/>
    </location>
</feature>
<keyword evidence="2" id="KW-0472">Membrane</keyword>
<accession>A0ABM8B9X6</accession>
<evidence type="ECO:0000256" key="1">
    <source>
        <dbReference type="SAM" id="MobiDB-lite"/>
    </source>
</evidence>